<evidence type="ECO:0000313" key="5">
    <source>
        <dbReference type="Proteomes" id="UP000269289"/>
    </source>
</evidence>
<name>A0A3M2JMS6_9CELL</name>
<dbReference type="PANTHER" id="PTHR30055:SF219">
    <property type="entry name" value="TRANSCRIPTIONAL REGULATORY PROTEIN"/>
    <property type="match status" value="1"/>
</dbReference>
<organism evidence="4 5">
    <name type="scientific">Cellulomonas triticagri</name>
    <dbReference type="NCBI Taxonomy" id="2483352"/>
    <lineage>
        <taxon>Bacteria</taxon>
        <taxon>Bacillati</taxon>
        <taxon>Actinomycetota</taxon>
        <taxon>Actinomycetes</taxon>
        <taxon>Micrococcales</taxon>
        <taxon>Cellulomonadaceae</taxon>
        <taxon>Cellulomonas</taxon>
    </lineage>
</organism>
<evidence type="ECO:0000256" key="2">
    <source>
        <dbReference type="PROSITE-ProRule" id="PRU00335"/>
    </source>
</evidence>
<comment type="caution">
    <text evidence="4">The sequence shown here is derived from an EMBL/GenBank/DDBJ whole genome shotgun (WGS) entry which is preliminary data.</text>
</comment>
<evidence type="ECO:0000259" key="3">
    <source>
        <dbReference type="PROSITE" id="PS50977"/>
    </source>
</evidence>
<dbReference type="EMBL" id="RFFI01000001">
    <property type="protein sequence ID" value="RMI14484.1"/>
    <property type="molecule type" value="Genomic_DNA"/>
</dbReference>
<dbReference type="SUPFAM" id="SSF46689">
    <property type="entry name" value="Homeodomain-like"/>
    <property type="match status" value="1"/>
</dbReference>
<dbReference type="InterPro" id="IPR009057">
    <property type="entry name" value="Homeodomain-like_sf"/>
</dbReference>
<accession>A0A3M2JMS6</accession>
<gene>
    <name evidence="4" type="ORF">EBM89_00250</name>
</gene>
<feature type="DNA-binding region" description="H-T-H motif" evidence="2">
    <location>
        <begin position="27"/>
        <end position="46"/>
    </location>
</feature>
<dbReference type="PROSITE" id="PS50977">
    <property type="entry name" value="HTH_TETR_2"/>
    <property type="match status" value="1"/>
</dbReference>
<evidence type="ECO:0000256" key="1">
    <source>
        <dbReference type="ARBA" id="ARBA00023125"/>
    </source>
</evidence>
<dbReference type="InterPro" id="IPR050109">
    <property type="entry name" value="HTH-type_TetR-like_transc_reg"/>
</dbReference>
<dbReference type="InterPro" id="IPR001647">
    <property type="entry name" value="HTH_TetR"/>
</dbReference>
<dbReference type="PANTHER" id="PTHR30055">
    <property type="entry name" value="HTH-TYPE TRANSCRIPTIONAL REGULATOR RUTR"/>
    <property type="match status" value="1"/>
</dbReference>
<dbReference type="Proteomes" id="UP000269289">
    <property type="component" value="Unassembled WGS sequence"/>
</dbReference>
<dbReference type="AlphaFoldDB" id="A0A3M2JMS6"/>
<keyword evidence="5" id="KW-1185">Reference proteome</keyword>
<proteinExistence type="predicted"/>
<dbReference type="Gene3D" id="1.10.357.10">
    <property type="entry name" value="Tetracycline Repressor, domain 2"/>
    <property type="match status" value="1"/>
</dbReference>
<dbReference type="GO" id="GO:0000976">
    <property type="term" value="F:transcription cis-regulatory region binding"/>
    <property type="evidence" value="ECO:0007669"/>
    <property type="project" value="TreeGrafter"/>
</dbReference>
<dbReference type="InterPro" id="IPR036271">
    <property type="entry name" value="Tet_transcr_reg_TetR-rel_C_sf"/>
</dbReference>
<dbReference type="GO" id="GO:0003700">
    <property type="term" value="F:DNA-binding transcription factor activity"/>
    <property type="evidence" value="ECO:0007669"/>
    <property type="project" value="TreeGrafter"/>
</dbReference>
<keyword evidence="1 2" id="KW-0238">DNA-binding</keyword>
<evidence type="ECO:0000313" key="4">
    <source>
        <dbReference type="EMBL" id="RMI14484.1"/>
    </source>
</evidence>
<reference evidence="4 5" key="1">
    <citation type="submission" date="2018-10" db="EMBL/GenBank/DDBJ databases">
        <title>Isolation, diversity and antifungal activity of actinobacteria from wheat.</title>
        <authorList>
            <person name="Han C."/>
        </authorList>
    </citation>
    <scope>NUCLEOTIDE SEQUENCE [LARGE SCALE GENOMIC DNA]</scope>
    <source>
        <strain evidence="4 5">NEAU-YY56</strain>
    </source>
</reference>
<feature type="domain" description="HTH tetR-type" evidence="3">
    <location>
        <begin position="4"/>
        <end position="64"/>
    </location>
</feature>
<dbReference type="SUPFAM" id="SSF48498">
    <property type="entry name" value="Tetracyclin repressor-like, C-terminal domain"/>
    <property type="match status" value="1"/>
</dbReference>
<protein>
    <submittedName>
        <fullName evidence="4">TetR family transcriptional regulator</fullName>
    </submittedName>
</protein>
<dbReference type="OrthoDB" id="5242433at2"/>
<sequence length="211" mass="22556">MPPDQRRDELVAAAVRVIARSGVAGATTRAVAAEAGMPLGAIHSVFGSQDDLMRAVVQAVTDEERLTAEIRTADATSLEAALRSGLESYVDLLEADPQRELALLELALFARRQDPDGQMRDQWRTYYATARDLLRYAATLTRTEWTTPVEALARHLVAVLDGMTTTWLADHDSAAARETAAFAAAALAAHARPAHAGAAPVVPATQEAGRC</sequence>
<dbReference type="Pfam" id="PF00440">
    <property type="entry name" value="TetR_N"/>
    <property type="match status" value="1"/>
</dbReference>